<dbReference type="Proteomes" id="UP001352223">
    <property type="component" value="Unassembled WGS sequence"/>
</dbReference>
<reference evidence="6 7" key="1">
    <citation type="submission" date="2022-10" db="EMBL/GenBank/DDBJ databases">
        <authorList>
            <person name="Xie J."/>
            <person name="Shen N."/>
        </authorList>
    </citation>
    <scope>NUCLEOTIDE SEQUENCE [LARGE SCALE GENOMIC DNA]</scope>
    <source>
        <strain evidence="6 7">DSM 41681</strain>
    </source>
</reference>
<feature type="region of interest" description="Disordered" evidence="4">
    <location>
        <begin position="34"/>
        <end position="57"/>
    </location>
</feature>
<dbReference type="Pfam" id="PF13377">
    <property type="entry name" value="Peripla_BP_3"/>
    <property type="match status" value="1"/>
</dbReference>
<keyword evidence="7" id="KW-1185">Reference proteome</keyword>
<dbReference type="SUPFAM" id="SSF53822">
    <property type="entry name" value="Periplasmic binding protein-like I"/>
    <property type="match status" value="1"/>
</dbReference>
<gene>
    <name evidence="6" type="ORF">OKJ48_00590</name>
</gene>
<evidence type="ECO:0000256" key="3">
    <source>
        <dbReference type="ARBA" id="ARBA00023163"/>
    </source>
</evidence>
<evidence type="ECO:0000256" key="2">
    <source>
        <dbReference type="ARBA" id="ARBA00023125"/>
    </source>
</evidence>
<evidence type="ECO:0000313" key="7">
    <source>
        <dbReference type="Proteomes" id="UP001352223"/>
    </source>
</evidence>
<dbReference type="EMBL" id="JAOZYB010000001">
    <property type="protein sequence ID" value="MEB3958762.1"/>
    <property type="molecule type" value="Genomic_DNA"/>
</dbReference>
<organism evidence="6 7">
    <name type="scientific">Streptomyces kunmingensis</name>
    <dbReference type="NCBI Taxonomy" id="68225"/>
    <lineage>
        <taxon>Bacteria</taxon>
        <taxon>Bacillati</taxon>
        <taxon>Actinomycetota</taxon>
        <taxon>Actinomycetes</taxon>
        <taxon>Kitasatosporales</taxon>
        <taxon>Streptomycetaceae</taxon>
        <taxon>Streptomyces</taxon>
    </lineage>
</organism>
<feature type="domain" description="Transcriptional regulator LacI/GalR-like sensor" evidence="5">
    <location>
        <begin position="3"/>
        <end position="53"/>
    </location>
</feature>
<comment type="caution">
    <text evidence="6">The sequence shown here is derived from an EMBL/GenBank/DDBJ whole genome shotgun (WGS) entry which is preliminary data.</text>
</comment>
<keyword evidence="2" id="KW-0238">DNA-binding</keyword>
<evidence type="ECO:0000259" key="5">
    <source>
        <dbReference type="Pfam" id="PF13377"/>
    </source>
</evidence>
<name>A0ABU6C226_9ACTN</name>
<dbReference type="Gene3D" id="3.40.50.2300">
    <property type="match status" value="1"/>
</dbReference>
<evidence type="ECO:0000256" key="4">
    <source>
        <dbReference type="SAM" id="MobiDB-lite"/>
    </source>
</evidence>
<protein>
    <submittedName>
        <fullName evidence="6">Substrate-binding domain-containing protein</fullName>
    </submittedName>
</protein>
<dbReference type="RefSeq" id="WP_324765743.1">
    <property type="nucleotide sequence ID" value="NZ_BAAATS010000022.1"/>
</dbReference>
<evidence type="ECO:0000256" key="1">
    <source>
        <dbReference type="ARBA" id="ARBA00023015"/>
    </source>
</evidence>
<accession>A0ABU6C226</accession>
<keyword evidence="3" id="KW-0804">Transcription</keyword>
<evidence type="ECO:0000313" key="6">
    <source>
        <dbReference type="EMBL" id="MEB3958762.1"/>
    </source>
</evidence>
<dbReference type="InterPro" id="IPR028082">
    <property type="entry name" value="Peripla_BP_I"/>
</dbReference>
<proteinExistence type="predicted"/>
<dbReference type="InterPro" id="IPR046335">
    <property type="entry name" value="LacI/GalR-like_sensor"/>
</dbReference>
<keyword evidence="1" id="KW-0805">Transcription regulation</keyword>
<sequence>MGQLLHPQLTTIRQDLNHMGRAAALSLLHRLGEQDTPPVPHVSPPQLIIRESTAEPR</sequence>